<dbReference type="EC" id="2.7.13.3" evidence="3"/>
<dbReference type="GO" id="GO:0004721">
    <property type="term" value="F:phosphoprotein phosphatase activity"/>
    <property type="evidence" value="ECO:0007669"/>
    <property type="project" value="TreeGrafter"/>
</dbReference>
<evidence type="ECO:0000256" key="10">
    <source>
        <dbReference type="ARBA" id="ARBA00023012"/>
    </source>
</evidence>
<organism evidence="14">
    <name type="scientific">Paraprevotella clara</name>
    <dbReference type="NCBI Taxonomy" id="454154"/>
    <lineage>
        <taxon>Bacteria</taxon>
        <taxon>Pseudomonadati</taxon>
        <taxon>Bacteroidota</taxon>
        <taxon>Bacteroidia</taxon>
        <taxon>Bacteroidales</taxon>
        <taxon>Prevotellaceae</taxon>
        <taxon>Paraprevotella</taxon>
    </lineage>
</organism>
<dbReference type="PRINTS" id="PR00344">
    <property type="entry name" value="BCTRLSENSOR"/>
</dbReference>
<keyword evidence="11 12" id="KW-0472">Membrane</keyword>
<keyword evidence="9" id="KW-0067">ATP-binding</keyword>
<dbReference type="RefSeq" id="WP_302446552.1">
    <property type="nucleotide sequence ID" value="NZ_CACRUT010000013.1"/>
</dbReference>
<dbReference type="InterPro" id="IPR003594">
    <property type="entry name" value="HATPase_dom"/>
</dbReference>
<dbReference type="Pfam" id="PF00512">
    <property type="entry name" value="HisKA"/>
    <property type="match status" value="1"/>
</dbReference>
<dbReference type="GO" id="GO:0000155">
    <property type="term" value="F:phosphorelay sensor kinase activity"/>
    <property type="evidence" value="ECO:0007669"/>
    <property type="project" value="InterPro"/>
</dbReference>
<evidence type="ECO:0000256" key="7">
    <source>
        <dbReference type="ARBA" id="ARBA00022741"/>
    </source>
</evidence>
<name>A0A6N3C1W1_9BACT</name>
<sequence>MKRKSLSFSQYLFFSVIAIYCVFVASFLYYQYHREKTHKVELLNSTLTMFNVDLYDHMADTAFSVKNYVARYRIRHHLQKLRVTLVDRHGKVIFDNDISSEHVKDNHLDREEIREALAAGSGYSIKRTSETLGEEFFYSANYFPEKELFVRSALPYDTDLIAMLNADKGYLWFSFLLSAILFLVFYNLTARLGAMITQLRLFARRADQDEAVDTNDLKGLGNTDLGQISRHIVDIYTRLRKAKDDLFREREKLITHLQISNEGLAIFNPGKDVVLANGLFMQYVNLISDKNIGGIEEVFQVKELQPLFDFITMSRKSFTQGDLRQKLLVVDKNGYVFNLSVALFVDNSFEISISDITKQEEQARMKQQITQNIAHELKTPVSSIQGYLETILNNPGLSPDMLKKFLERSFAQSNRLTNLLQDISTLTRMTEAGQMIEVTDVDLASMIHNIVAELALKLEEKQMTVGINIPDKLVLQGNSSLLYSIFRNLMDNAIAYAGNGTHVNIVCYSEDEDGYYFSVSDNGVGVPSEHLGRIFERFYRVDKGRSRKLGGTGLGLAIVKNAVLFHGGNINAKPSGGGHGLEFLFTLKKKKL</sequence>
<proteinExistence type="predicted"/>
<dbReference type="Gene3D" id="1.10.287.130">
    <property type="match status" value="1"/>
</dbReference>
<comment type="catalytic activity">
    <reaction evidence="1">
        <text>ATP + protein L-histidine = ADP + protein N-phospho-L-histidine.</text>
        <dbReference type="EC" id="2.7.13.3"/>
    </reaction>
</comment>
<evidence type="ECO:0000256" key="6">
    <source>
        <dbReference type="ARBA" id="ARBA00022679"/>
    </source>
</evidence>
<dbReference type="InterPro" id="IPR003661">
    <property type="entry name" value="HisK_dim/P_dom"/>
</dbReference>
<keyword evidence="12" id="KW-1133">Transmembrane helix</keyword>
<protein>
    <recommendedName>
        <fullName evidence="3">histidine kinase</fullName>
        <ecNumber evidence="3">2.7.13.3</ecNumber>
    </recommendedName>
</protein>
<gene>
    <name evidence="14" type="primary">phoR_1</name>
    <name evidence="14" type="ORF">PCLFYP37_01890</name>
</gene>
<comment type="subcellular location">
    <subcellularLocation>
        <location evidence="2">Cell membrane</location>
    </subcellularLocation>
</comment>
<keyword evidence="5" id="KW-0597">Phosphoprotein</keyword>
<dbReference type="InterPro" id="IPR005467">
    <property type="entry name" value="His_kinase_dom"/>
</dbReference>
<dbReference type="FunFam" id="1.10.287.130:FF:000008">
    <property type="entry name" value="Two-component sensor histidine kinase"/>
    <property type="match status" value="1"/>
</dbReference>
<dbReference type="CDD" id="cd00082">
    <property type="entry name" value="HisKA"/>
    <property type="match status" value="1"/>
</dbReference>
<dbReference type="SUPFAM" id="SSF55874">
    <property type="entry name" value="ATPase domain of HSP90 chaperone/DNA topoisomerase II/histidine kinase"/>
    <property type="match status" value="1"/>
</dbReference>
<dbReference type="EMBL" id="CACRUT010000013">
    <property type="protein sequence ID" value="VYU09068.1"/>
    <property type="molecule type" value="Genomic_DNA"/>
</dbReference>
<dbReference type="InterPro" id="IPR036097">
    <property type="entry name" value="HisK_dim/P_sf"/>
</dbReference>
<feature type="transmembrane region" description="Helical" evidence="12">
    <location>
        <begin position="170"/>
        <end position="190"/>
    </location>
</feature>
<evidence type="ECO:0000256" key="8">
    <source>
        <dbReference type="ARBA" id="ARBA00022777"/>
    </source>
</evidence>
<dbReference type="SMART" id="SM00387">
    <property type="entry name" value="HATPase_c"/>
    <property type="match status" value="1"/>
</dbReference>
<dbReference type="InterPro" id="IPR036890">
    <property type="entry name" value="HATPase_C_sf"/>
</dbReference>
<accession>A0A6N3C1W1</accession>
<keyword evidence="12" id="KW-0812">Transmembrane</keyword>
<dbReference type="InterPro" id="IPR004358">
    <property type="entry name" value="Sig_transdc_His_kin-like_C"/>
</dbReference>
<evidence type="ECO:0000256" key="9">
    <source>
        <dbReference type="ARBA" id="ARBA00022840"/>
    </source>
</evidence>
<evidence type="ECO:0000256" key="5">
    <source>
        <dbReference type="ARBA" id="ARBA00022553"/>
    </source>
</evidence>
<evidence type="ECO:0000256" key="12">
    <source>
        <dbReference type="SAM" id="Phobius"/>
    </source>
</evidence>
<dbReference type="PROSITE" id="PS50109">
    <property type="entry name" value="HIS_KIN"/>
    <property type="match status" value="1"/>
</dbReference>
<keyword evidence="7" id="KW-0547">Nucleotide-binding</keyword>
<dbReference type="PANTHER" id="PTHR45453">
    <property type="entry name" value="PHOSPHATE REGULON SENSOR PROTEIN PHOR"/>
    <property type="match status" value="1"/>
</dbReference>
<feature type="domain" description="Histidine kinase" evidence="13">
    <location>
        <begin position="372"/>
        <end position="591"/>
    </location>
</feature>
<evidence type="ECO:0000259" key="13">
    <source>
        <dbReference type="PROSITE" id="PS50109"/>
    </source>
</evidence>
<evidence type="ECO:0000256" key="3">
    <source>
        <dbReference type="ARBA" id="ARBA00012438"/>
    </source>
</evidence>
<dbReference type="AlphaFoldDB" id="A0A6N3C1W1"/>
<dbReference type="InterPro" id="IPR050351">
    <property type="entry name" value="BphY/WalK/GraS-like"/>
</dbReference>
<dbReference type="GO" id="GO:0005524">
    <property type="term" value="F:ATP binding"/>
    <property type="evidence" value="ECO:0007669"/>
    <property type="project" value="UniProtKB-KW"/>
</dbReference>
<evidence type="ECO:0000256" key="11">
    <source>
        <dbReference type="ARBA" id="ARBA00023136"/>
    </source>
</evidence>
<dbReference type="SMART" id="SM00388">
    <property type="entry name" value="HisKA"/>
    <property type="match status" value="1"/>
</dbReference>
<keyword evidence="4" id="KW-1003">Cell membrane</keyword>
<evidence type="ECO:0000256" key="2">
    <source>
        <dbReference type="ARBA" id="ARBA00004236"/>
    </source>
</evidence>
<dbReference type="GO" id="GO:0005886">
    <property type="term" value="C:plasma membrane"/>
    <property type="evidence" value="ECO:0007669"/>
    <property type="project" value="UniProtKB-SubCell"/>
</dbReference>
<reference evidence="14" key="1">
    <citation type="submission" date="2019-11" db="EMBL/GenBank/DDBJ databases">
        <authorList>
            <person name="Feng L."/>
        </authorList>
    </citation>
    <scope>NUCLEOTIDE SEQUENCE</scope>
    <source>
        <strain evidence="14">PclaraLFYP37</strain>
    </source>
</reference>
<dbReference type="CDD" id="cd00075">
    <property type="entry name" value="HATPase"/>
    <property type="match status" value="1"/>
</dbReference>
<keyword evidence="6 14" id="KW-0808">Transferase</keyword>
<dbReference type="Gene3D" id="3.30.565.10">
    <property type="entry name" value="Histidine kinase-like ATPase, C-terminal domain"/>
    <property type="match status" value="1"/>
</dbReference>
<keyword evidence="8" id="KW-0418">Kinase</keyword>
<dbReference type="GO" id="GO:0016036">
    <property type="term" value="P:cellular response to phosphate starvation"/>
    <property type="evidence" value="ECO:0007669"/>
    <property type="project" value="TreeGrafter"/>
</dbReference>
<dbReference type="FunFam" id="3.30.565.10:FF:000006">
    <property type="entry name" value="Sensor histidine kinase WalK"/>
    <property type="match status" value="1"/>
</dbReference>
<evidence type="ECO:0000313" key="14">
    <source>
        <dbReference type="EMBL" id="VYU09068.1"/>
    </source>
</evidence>
<dbReference type="Pfam" id="PF02518">
    <property type="entry name" value="HATPase_c"/>
    <property type="match status" value="1"/>
</dbReference>
<feature type="transmembrane region" description="Helical" evidence="12">
    <location>
        <begin position="12"/>
        <end position="32"/>
    </location>
</feature>
<evidence type="ECO:0000256" key="1">
    <source>
        <dbReference type="ARBA" id="ARBA00000085"/>
    </source>
</evidence>
<evidence type="ECO:0000256" key="4">
    <source>
        <dbReference type="ARBA" id="ARBA00022475"/>
    </source>
</evidence>
<dbReference type="PANTHER" id="PTHR45453:SF1">
    <property type="entry name" value="PHOSPHATE REGULON SENSOR PROTEIN PHOR"/>
    <property type="match status" value="1"/>
</dbReference>
<keyword evidence="10" id="KW-0902">Two-component regulatory system</keyword>
<dbReference type="SUPFAM" id="SSF47384">
    <property type="entry name" value="Homodimeric domain of signal transducing histidine kinase"/>
    <property type="match status" value="1"/>
</dbReference>